<sequence>MAQTDELWFEVPQEKSWQEALQSLDAIARNTERTASFSERMNSELWDANSVAERLQTESENHSTALLLVLQNTERTAFFAERITSELQDVNDALGRLQLGSENPLANLRNSTIATLASATRPLIHSIMDEIFVRIQDYRTKNEILTNP</sequence>
<dbReference type="EMBL" id="FJUW01000002">
    <property type="protein sequence ID" value="CZS88953.1"/>
    <property type="molecule type" value="Genomic_DNA"/>
</dbReference>
<proteinExistence type="predicted"/>
<evidence type="ECO:0000313" key="2">
    <source>
        <dbReference type="Proteomes" id="UP000178129"/>
    </source>
</evidence>
<dbReference type="Proteomes" id="UP000178129">
    <property type="component" value="Unassembled WGS sequence"/>
</dbReference>
<accession>A0A1E1JT46</accession>
<protein>
    <submittedName>
        <fullName evidence="1">Uncharacterized protein</fullName>
    </submittedName>
</protein>
<gene>
    <name evidence="1" type="ORF">RCO7_04626</name>
</gene>
<dbReference type="InParanoid" id="A0A1E1JT46"/>
<organism evidence="1 2">
    <name type="scientific">Rhynchosporium graminicola</name>
    <dbReference type="NCBI Taxonomy" id="2792576"/>
    <lineage>
        <taxon>Eukaryota</taxon>
        <taxon>Fungi</taxon>
        <taxon>Dikarya</taxon>
        <taxon>Ascomycota</taxon>
        <taxon>Pezizomycotina</taxon>
        <taxon>Leotiomycetes</taxon>
        <taxon>Helotiales</taxon>
        <taxon>Ploettnerulaceae</taxon>
        <taxon>Rhynchosporium</taxon>
    </lineage>
</organism>
<dbReference type="AlphaFoldDB" id="A0A1E1JT46"/>
<comment type="caution">
    <text evidence="1">The sequence shown here is derived from an EMBL/GenBank/DDBJ whole genome shotgun (WGS) entry which is preliminary data.</text>
</comment>
<reference evidence="2" key="1">
    <citation type="submission" date="2016-03" db="EMBL/GenBank/DDBJ databases">
        <authorList>
            <person name="Ploux O."/>
        </authorList>
    </citation>
    <scope>NUCLEOTIDE SEQUENCE [LARGE SCALE GENOMIC DNA]</scope>
    <source>
        <strain evidence="2">UK7</strain>
    </source>
</reference>
<keyword evidence="2" id="KW-1185">Reference proteome</keyword>
<name>A0A1E1JT46_9HELO</name>
<evidence type="ECO:0000313" key="1">
    <source>
        <dbReference type="EMBL" id="CZS88953.1"/>
    </source>
</evidence>